<comment type="caution">
    <text evidence="1">The sequence shown here is derived from an EMBL/GenBank/DDBJ whole genome shotgun (WGS) entry which is preliminary data.</text>
</comment>
<dbReference type="InterPro" id="IPR010287">
    <property type="entry name" value="DUF892_YciF-like"/>
</dbReference>
<dbReference type="Pfam" id="PF05974">
    <property type="entry name" value="DUF892"/>
    <property type="match status" value="1"/>
</dbReference>
<dbReference type="RefSeq" id="WP_350396560.1">
    <property type="nucleotide sequence ID" value="NZ_JBELQE010000101.1"/>
</dbReference>
<accession>A0ABV1QSF1</accession>
<organism evidence="1 2">
    <name type="scientific">Methylorubrum podarium</name>
    <dbReference type="NCBI Taxonomy" id="200476"/>
    <lineage>
        <taxon>Bacteria</taxon>
        <taxon>Pseudomonadati</taxon>
        <taxon>Pseudomonadota</taxon>
        <taxon>Alphaproteobacteria</taxon>
        <taxon>Hyphomicrobiales</taxon>
        <taxon>Methylobacteriaceae</taxon>
        <taxon>Methylorubrum</taxon>
    </lineage>
</organism>
<dbReference type="Gene3D" id="1.20.1260.10">
    <property type="match status" value="1"/>
</dbReference>
<dbReference type="InterPro" id="IPR009078">
    <property type="entry name" value="Ferritin-like_SF"/>
</dbReference>
<dbReference type="InterPro" id="IPR012347">
    <property type="entry name" value="Ferritin-like"/>
</dbReference>
<evidence type="ECO:0000313" key="1">
    <source>
        <dbReference type="EMBL" id="MER2252281.1"/>
    </source>
</evidence>
<reference evidence="1 2" key="1">
    <citation type="submission" date="2024-06" db="EMBL/GenBank/DDBJ databases">
        <authorList>
            <person name="Campbell A.G."/>
        </authorList>
    </citation>
    <scope>NUCLEOTIDE SEQUENCE [LARGE SCALE GENOMIC DNA]</scope>
    <source>
        <strain evidence="1 2">EM12</strain>
    </source>
</reference>
<gene>
    <name evidence="1" type="ORF">ABS772_20375</name>
</gene>
<proteinExistence type="predicted"/>
<evidence type="ECO:0000313" key="2">
    <source>
        <dbReference type="Proteomes" id="UP001480955"/>
    </source>
</evidence>
<dbReference type="Proteomes" id="UP001480955">
    <property type="component" value="Unassembled WGS sequence"/>
</dbReference>
<dbReference type="EMBL" id="JBELQE010000101">
    <property type="protein sequence ID" value="MER2252281.1"/>
    <property type="molecule type" value="Genomic_DNA"/>
</dbReference>
<protein>
    <submittedName>
        <fullName evidence="1">DUF892 family protein</fullName>
    </submittedName>
</protein>
<name>A0ABV1QSF1_9HYPH</name>
<sequence>MAGTDIGTIYAGSLKNTRALEKQGLEQMERQLSGLERYPDYAAVLRRHVETTKAQLGRLDKALEAIGESPSGLKETVTSLAGSLGAAVHASAQDETLKNLYAGYAFQHDQIAAYRSLSVIAERAGKTEQVSLFRAAVDEETRAAEDIAALIEPVTKTYLDLTLSGAKADS</sequence>
<dbReference type="SUPFAM" id="SSF47240">
    <property type="entry name" value="Ferritin-like"/>
    <property type="match status" value="1"/>
</dbReference>
<keyword evidence="2" id="KW-1185">Reference proteome</keyword>